<feature type="compositionally biased region" description="Low complexity" evidence="5">
    <location>
        <begin position="155"/>
        <end position="174"/>
    </location>
</feature>
<dbReference type="Gene3D" id="4.10.1000.10">
    <property type="entry name" value="Zinc finger, CCCH-type"/>
    <property type="match status" value="1"/>
</dbReference>
<dbReference type="Proteomes" id="UP000886653">
    <property type="component" value="Unassembled WGS sequence"/>
</dbReference>
<keyword evidence="2 4" id="KW-0863">Zinc-finger</keyword>
<feature type="region of interest" description="Disordered" evidence="5">
    <location>
        <begin position="620"/>
        <end position="661"/>
    </location>
</feature>
<feature type="compositionally biased region" description="Acidic residues" evidence="5">
    <location>
        <begin position="651"/>
        <end position="661"/>
    </location>
</feature>
<evidence type="ECO:0000313" key="7">
    <source>
        <dbReference type="EMBL" id="KAG0142838.1"/>
    </source>
</evidence>
<dbReference type="InterPro" id="IPR000571">
    <property type="entry name" value="Znf_CCCH"/>
</dbReference>
<organism evidence="7 8">
    <name type="scientific">Cronartium quercuum f. sp. fusiforme G11</name>
    <dbReference type="NCBI Taxonomy" id="708437"/>
    <lineage>
        <taxon>Eukaryota</taxon>
        <taxon>Fungi</taxon>
        <taxon>Dikarya</taxon>
        <taxon>Basidiomycota</taxon>
        <taxon>Pucciniomycotina</taxon>
        <taxon>Pucciniomycetes</taxon>
        <taxon>Pucciniales</taxon>
        <taxon>Coleosporiaceae</taxon>
        <taxon>Cronartium</taxon>
    </lineage>
</organism>
<sequence>MTALQSPRPAFALDLHHSNSRSSFTTPDRLISQPHSPLITRTDNINSPKEPTSRASTTTPKTPTSANKPPNTSSNADSGKKSASKVSHVICKFYKAGNCSAGSACQFSHSLPEVGQGKPICQWFVKGNCRFAHKCALAHILPGQPMSMDRKNKRAAQAAAREAAAPTSAAAPNASHPLSASPSELTFQIAQQGFHPQSNDVNDYRQHEVVHSNHPQLKSRSNHLMNDSDAEHPSAHLNDELEFGLPDDFTTHPYHHHHLRSHPIGYQIPSQQSHPANQFSVALSSPVRTHLNSDNVFNTEHHPQSRNSRPVSPEHIRVPISISRGGVNGGWARDQSPSPFGAGSPFSAPGSRSVFLPRPGSFGSEDGFPRSAPSAGTSPRLSAFMSNPSQLDDGLLWNHADGDEDVTELLPSSLHSLLTPEERHRQHLRKHTHQLFSQSVPTENLLESFHKPSSGLHSPLPTLAVRTRSPPPPSHLRESSASTIRAPGPLSASYIPASTHLPSWPTAAQHHHTLSPPLLSSPAADHAFLSHAPGTSLPQGLAAGLSRLHFQPPLHTGLTPACSPSNGGGLFNDFSKPSPVESTHLGPHSALSQRLAGAAGHGARSLMAIQGSPLSRNVSYGFPAAFEPDEDDETHHSNHPSGGLRWRASAEDDDAPFELEI</sequence>
<dbReference type="GO" id="GO:0008270">
    <property type="term" value="F:zinc ion binding"/>
    <property type="evidence" value="ECO:0007669"/>
    <property type="project" value="UniProtKB-KW"/>
</dbReference>
<proteinExistence type="predicted"/>
<feature type="compositionally biased region" description="Low complexity" evidence="5">
    <location>
        <begin position="53"/>
        <end position="76"/>
    </location>
</feature>
<feature type="compositionally biased region" description="Low complexity" evidence="5">
    <location>
        <begin position="336"/>
        <end position="351"/>
    </location>
</feature>
<feature type="region of interest" description="Disordered" evidence="5">
    <location>
        <begin position="326"/>
        <end position="378"/>
    </location>
</feature>
<dbReference type="SMART" id="SM00356">
    <property type="entry name" value="ZnF_C3H1"/>
    <property type="match status" value="2"/>
</dbReference>
<feature type="region of interest" description="Disordered" evidence="5">
    <location>
        <begin position="449"/>
        <end position="491"/>
    </location>
</feature>
<name>A0A9P6T9R8_9BASI</name>
<keyword evidence="1 4" id="KW-0479">Metal-binding</keyword>
<accession>A0A9P6T9R8</accession>
<evidence type="ECO:0000256" key="4">
    <source>
        <dbReference type="PROSITE-ProRule" id="PRU00723"/>
    </source>
</evidence>
<protein>
    <recommendedName>
        <fullName evidence="6">C3H1-type domain-containing protein</fullName>
    </recommendedName>
</protein>
<evidence type="ECO:0000256" key="3">
    <source>
        <dbReference type="ARBA" id="ARBA00022833"/>
    </source>
</evidence>
<feature type="zinc finger region" description="C3H1-type" evidence="4">
    <location>
        <begin position="85"/>
        <end position="112"/>
    </location>
</feature>
<dbReference type="Pfam" id="PF00642">
    <property type="entry name" value="zf-CCCH"/>
    <property type="match status" value="1"/>
</dbReference>
<dbReference type="OrthoDB" id="411372at2759"/>
<dbReference type="AlphaFoldDB" id="A0A9P6T9R8"/>
<feature type="region of interest" description="Disordered" evidence="5">
    <location>
        <begin position="569"/>
        <end position="588"/>
    </location>
</feature>
<comment type="caution">
    <text evidence="7">The sequence shown here is derived from an EMBL/GenBank/DDBJ whole genome shotgun (WGS) entry which is preliminary data.</text>
</comment>
<keyword evidence="3 4" id="KW-0862">Zinc</keyword>
<evidence type="ECO:0000256" key="2">
    <source>
        <dbReference type="ARBA" id="ARBA00022771"/>
    </source>
</evidence>
<dbReference type="SUPFAM" id="SSF90229">
    <property type="entry name" value="CCCH zinc finger"/>
    <property type="match status" value="1"/>
</dbReference>
<gene>
    <name evidence="7" type="ORF">CROQUDRAFT_673312</name>
</gene>
<reference evidence="7" key="1">
    <citation type="submission" date="2013-11" db="EMBL/GenBank/DDBJ databases">
        <title>Genome sequence of the fusiform rust pathogen reveals effectors for host alternation and coevolution with pine.</title>
        <authorList>
            <consortium name="DOE Joint Genome Institute"/>
            <person name="Smith K."/>
            <person name="Pendleton A."/>
            <person name="Kubisiak T."/>
            <person name="Anderson C."/>
            <person name="Salamov A."/>
            <person name="Aerts A."/>
            <person name="Riley R."/>
            <person name="Clum A."/>
            <person name="Lindquist E."/>
            <person name="Ence D."/>
            <person name="Campbell M."/>
            <person name="Kronenberg Z."/>
            <person name="Feau N."/>
            <person name="Dhillon B."/>
            <person name="Hamelin R."/>
            <person name="Burleigh J."/>
            <person name="Smith J."/>
            <person name="Yandell M."/>
            <person name="Nelson C."/>
            <person name="Grigoriev I."/>
            <person name="Davis J."/>
        </authorList>
    </citation>
    <scope>NUCLEOTIDE SEQUENCE</scope>
    <source>
        <strain evidence="7">G11</strain>
    </source>
</reference>
<keyword evidence="8" id="KW-1185">Reference proteome</keyword>
<dbReference type="InterPro" id="IPR036855">
    <property type="entry name" value="Znf_CCCH_sf"/>
</dbReference>
<evidence type="ECO:0000259" key="6">
    <source>
        <dbReference type="PROSITE" id="PS50103"/>
    </source>
</evidence>
<dbReference type="PROSITE" id="PS50103">
    <property type="entry name" value="ZF_C3H1"/>
    <property type="match status" value="2"/>
</dbReference>
<evidence type="ECO:0000313" key="8">
    <source>
        <dbReference type="Proteomes" id="UP000886653"/>
    </source>
</evidence>
<feature type="domain" description="C3H1-type" evidence="6">
    <location>
        <begin position="85"/>
        <end position="112"/>
    </location>
</feature>
<feature type="region of interest" description="Disordered" evidence="5">
    <location>
        <begin position="154"/>
        <end position="180"/>
    </location>
</feature>
<evidence type="ECO:0000256" key="1">
    <source>
        <dbReference type="ARBA" id="ARBA00022723"/>
    </source>
</evidence>
<feature type="compositionally biased region" description="Polar residues" evidence="5">
    <location>
        <begin position="33"/>
        <end position="50"/>
    </location>
</feature>
<feature type="domain" description="C3H1-type" evidence="6">
    <location>
        <begin position="115"/>
        <end position="142"/>
    </location>
</feature>
<evidence type="ECO:0000256" key="5">
    <source>
        <dbReference type="SAM" id="MobiDB-lite"/>
    </source>
</evidence>
<dbReference type="EMBL" id="MU167336">
    <property type="protein sequence ID" value="KAG0142838.1"/>
    <property type="molecule type" value="Genomic_DNA"/>
</dbReference>
<feature type="zinc finger region" description="C3H1-type" evidence="4">
    <location>
        <begin position="115"/>
        <end position="142"/>
    </location>
</feature>
<feature type="region of interest" description="Disordered" evidence="5">
    <location>
        <begin position="1"/>
        <end position="81"/>
    </location>
</feature>